<dbReference type="InterPro" id="IPR023211">
    <property type="entry name" value="DNA_pol_palm_dom_sf"/>
</dbReference>
<dbReference type="OrthoDB" id="6119432at2759"/>
<reference evidence="1 2" key="1">
    <citation type="journal article" date="2017" name="Curr. Biol.">
        <title>The Evolution of Venom by Co-option of Single-Copy Genes.</title>
        <authorList>
            <person name="Martinson E.O."/>
            <person name="Mrinalini"/>
            <person name="Kelkar Y.D."/>
            <person name="Chang C.H."/>
            <person name="Werren J.H."/>
        </authorList>
    </citation>
    <scope>NUCLEOTIDE SEQUENCE [LARGE SCALE GENOMIC DNA]</scope>
    <source>
        <strain evidence="1 2">Alberta</strain>
        <tissue evidence="1">Whole body</tissue>
    </source>
</reference>
<accession>A0A232FLA4</accession>
<keyword evidence="2" id="KW-1185">Reference proteome</keyword>
<dbReference type="SUPFAM" id="SSF56672">
    <property type="entry name" value="DNA/RNA polymerases"/>
    <property type="match status" value="1"/>
</dbReference>
<name>A0A232FLA4_9HYME</name>
<proteinExistence type="predicted"/>
<dbReference type="Gene3D" id="3.90.1600.10">
    <property type="entry name" value="Palm domain of DNA polymerase"/>
    <property type="match status" value="1"/>
</dbReference>
<feature type="non-terminal residue" evidence="1">
    <location>
        <position position="1"/>
    </location>
</feature>
<dbReference type="PANTHER" id="PTHR33568:SF3">
    <property type="entry name" value="DNA-DIRECTED DNA POLYMERASE"/>
    <property type="match status" value="1"/>
</dbReference>
<comment type="caution">
    <text evidence="1">The sequence shown here is derived from an EMBL/GenBank/DDBJ whole genome shotgun (WGS) entry which is preliminary data.</text>
</comment>
<evidence type="ECO:0008006" key="3">
    <source>
        <dbReference type="Google" id="ProtNLM"/>
    </source>
</evidence>
<dbReference type="AlphaFoldDB" id="A0A232FLA4"/>
<dbReference type="EMBL" id="NNAY01000070">
    <property type="protein sequence ID" value="OXU31290.1"/>
    <property type="molecule type" value="Genomic_DNA"/>
</dbReference>
<dbReference type="GO" id="GO:0071897">
    <property type="term" value="P:DNA biosynthetic process"/>
    <property type="evidence" value="ECO:0007669"/>
    <property type="project" value="UniProtKB-ARBA"/>
</dbReference>
<evidence type="ECO:0000313" key="1">
    <source>
        <dbReference type="EMBL" id="OXU31290.1"/>
    </source>
</evidence>
<dbReference type="PANTHER" id="PTHR33568">
    <property type="entry name" value="DNA POLYMERASE"/>
    <property type="match status" value="1"/>
</dbReference>
<dbReference type="Proteomes" id="UP000215335">
    <property type="component" value="Unassembled WGS sequence"/>
</dbReference>
<gene>
    <name evidence="1" type="ORF">TSAR_013904</name>
</gene>
<dbReference type="InterPro" id="IPR043502">
    <property type="entry name" value="DNA/RNA_pol_sf"/>
</dbReference>
<organism evidence="1 2">
    <name type="scientific">Trichomalopsis sarcophagae</name>
    <dbReference type="NCBI Taxonomy" id="543379"/>
    <lineage>
        <taxon>Eukaryota</taxon>
        <taxon>Metazoa</taxon>
        <taxon>Ecdysozoa</taxon>
        <taxon>Arthropoda</taxon>
        <taxon>Hexapoda</taxon>
        <taxon>Insecta</taxon>
        <taxon>Pterygota</taxon>
        <taxon>Neoptera</taxon>
        <taxon>Endopterygota</taxon>
        <taxon>Hymenoptera</taxon>
        <taxon>Apocrita</taxon>
        <taxon>Proctotrupomorpha</taxon>
        <taxon>Chalcidoidea</taxon>
        <taxon>Pteromalidae</taxon>
        <taxon>Pteromalinae</taxon>
        <taxon>Trichomalopsis</taxon>
    </lineage>
</organism>
<sequence length="106" mass="12299">LKQTEVIKSRESLLKLLTCPERDVNDILTINDKILYVNWQYKDEAVTPAPHTSVVIAAYTTAQARLELYNYLRRLGDRILYYNTDSCIFVSHDVLRMSINLLLPLN</sequence>
<evidence type="ECO:0000313" key="2">
    <source>
        <dbReference type="Proteomes" id="UP000215335"/>
    </source>
</evidence>
<protein>
    <recommendedName>
        <fullName evidence="3">DNA-directed DNA polymerase</fullName>
    </recommendedName>
</protein>